<keyword evidence="2" id="KW-1185">Reference proteome</keyword>
<reference evidence="2" key="1">
    <citation type="submission" date="2016-10" db="EMBL/GenBank/DDBJ databases">
        <authorList>
            <person name="Varghese N."/>
            <person name="Submissions S."/>
        </authorList>
    </citation>
    <scope>NUCLEOTIDE SEQUENCE [LARGE SCALE GENOMIC DNA]</scope>
    <source>
        <strain evidence="2">CGMCC 4.578</strain>
    </source>
</reference>
<evidence type="ECO:0000313" key="1">
    <source>
        <dbReference type="EMBL" id="SES49105.1"/>
    </source>
</evidence>
<sequence length="60" mass="6442">MQAAAVSWMLPGRSPDTYRIVSSGEAITRRFTACILCLPKQEGRSAAIRSIGMSVPSITT</sequence>
<proteinExistence type="predicted"/>
<accession>A0A1H9XSF3</accession>
<dbReference type="EMBL" id="FOFT01000017">
    <property type="protein sequence ID" value="SES49105.1"/>
    <property type="molecule type" value="Genomic_DNA"/>
</dbReference>
<name>A0A1H9XSF3_9PSEU</name>
<protein>
    <submittedName>
        <fullName evidence="1">Uncharacterized protein</fullName>
    </submittedName>
</protein>
<evidence type="ECO:0000313" key="2">
    <source>
        <dbReference type="Proteomes" id="UP000199028"/>
    </source>
</evidence>
<dbReference type="Proteomes" id="UP000199028">
    <property type="component" value="Unassembled WGS sequence"/>
</dbReference>
<gene>
    <name evidence="1" type="ORF">SAMN05216195_11772</name>
</gene>
<organism evidence="1 2">
    <name type="scientific">Lentzea flaviverrucosa</name>
    <dbReference type="NCBI Taxonomy" id="200379"/>
    <lineage>
        <taxon>Bacteria</taxon>
        <taxon>Bacillati</taxon>
        <taxon>Actinomycetota</taxon>
        <taxon>Actinomycetes</taxon>
        <taxon>Pseudonocardiales</taxon>
        <taxon>Pseudonocardiaceae</taxon>
        <taxon>Lentzea</taxon>
    </lineage>
</organism>
<dbReference type="AlphaFoldDB" id="A0A1H9XSF3"/>